<accession>A0A014MWY6</accession>
<dbReference type="PANTHER" id="PTHR38115">
    <property type="entry name" value="LIPOCALIN-LIKE DOMAIN-CONTAINING PROTEIN"/>
    <property type="match status" value="1"/>
</dbReference>
<reference evidence="1 2" key="1">
    <citation type="submission" date="2014-02" db="EMBL/GenBank/DDBJ databases">
        <title>The genome sequence of the entomopathogenic fungus Metarhizium robertsii ARSEF 2575.</title>
        <authorList>
            <person name="Giuliano Garisto Donzelli B."/>
            <person name="Roe B.A."/>
            <person name="Macmil S.L."/>
            <person name="Krasnoff S.B."/>
            <person name="Gibson D.M."/>
        </authorList>
    </citation>
    <scope>NUCLEOTIDE SEQUENCE [LARGE SCALE GENOMIC DNA]</scope>
    <source>
        <strain evidence="1 2">ARSEF 2575</strain>
    </source>
</reference>
<dbReference type="AlphaFoldDB" id="A0A014MWY6"/>
<comment type="caution">
    <text evidence="1">The sequence shown here is derived from an EMBL/GenBank/DDBJ whole genome shotgun (WGS) entry which is preliminary data.</text>
</comment>
<protein>
    <recommendedName>
        <fullName evidence="3">LCCL domain-containing protein</fullName>
    </recommendedName>
</protein>
<dbReference type="Proteomes" id="UP000030151">
    <property type="component" value="Unassembled WGS sequence"/>
</dbReference>
<name>A0A014MWY6_9HYPO</name>
<gene>
    <name evidence="1" type="ORF">X797_011046</name>
</gene>
<dbReference type="PANTHER" id="PTHR38115:SF1">
    <property type="entry name" value="LIPOCALIN-LIKE DOMAIN-CONTAINING PROTEIN"/>
    <property type="match status" value="1"/>
</dbReference>
<evidence type="ECO:0008006" key="3">
    <source>
        <dbReference type="Google" id="ProtNLM"/>
    </source>
</evidence>
<dbReference type="HOGENOM" id="CLU_088979_2_0_1"/>
<sequence length="196" mass="21704">MAAPPDTNIRNLTGVWRMSKTLSDDMSPSLAIQGIPWIVRKAISWATITGNLTQSTDNAGNTTITVAQTASGGIKGETEIYNLDEREYKAGSAMFGVQRIRAGWVDLRVEKPLSLSGRPFDTYLSEGWIEEDDPNVAGHITAYIVSEQAGWSVEQVWGFSIIDEKRYRVIRFIVRKGEESAASRVVYEWLGGDNTS</sequence>
<evidence type="ECO:0000313" key="2">
    <source>
        <dbReference type="Proteomes" id="UP000030151"/>
    </source>
</evidence>
<dbReference type="OrthoDB" id="425354at2759"/>
<dbReference type="InterPro" id="IPR053037">
    <property type="entry name" value="Pericyclase_pydY-like"/>
</dbReference>
<organism evidence="1 2">
    <name type="scientific">Metarhizium robertsii</name>
    <dbReference type="NCBI Taxonomy" id="568076"/>
    <lineage>
        <taxon>Eukaryota</taxon>
        <taxon>Fungi</taxon>
        <taxon>Dikarya</taxon>
        <taxon>Ascomycota</taxon>
        <taxon>Pezizomycotina</taxon>
        <taxon>Sordariomycetes</taxon>
        <taxon>Hypocreomycetidae</taxon>
        <taxon>Hypocreales</taxon>
        <taxon>Clavicipitaceae</taxon>
        <taxon>Metarhizium</taxon>
    </lineage>
</organism>
<proteinExistence type="predicted"/>
<dbReference type="EMBL" id="JELW01000062">
    <property type="protein sequence ID" value="EXU95865.1"/>
    <property type="molecule type" value="Genomic_DNA"/>
</dbReference>
<evidence type="ECO:0000313" key="1">
    <source>
        <dbReference type="EMBL" id="EXU95865.1"/>
    </source>
</evidence>
<dbReference type="eggNOG" id="ENOG502SPTA">
    <property type="taxonomic scope" value="Eukaryota"/>
</dbReference>